<dbReference type="Gene3D" id="1.20.120.80">
    <property type="entry name" value="Cytochrome c oxidase, subunit III, four-helix bundle"/>
    <property type="match status" value="1"/>
</dbReference>
<reference evidence="2" key="1">
    <citation type="submission" date="2023-03" db="EMBL/GenBank/DDBJ databases">
        <authorList>
            <person name="Steffen K."/>
            <person name="Cardenas P."/>
        </authorList>
    </citation>
    <scope>NUCLEOTIDE SEQUENCE</scope>
</reference>
<dbReference type="InterPro" id="IPR007352">
    <property type="entry name" value="DUF420"/>
</dbReference>
<evidence type="ECO:0000313" key="2">
    <source>
        <dbReference type="EMBL" id="CAI8011517.1"/>
    </source>
</evidence>
<dbReference type="PANTHER" id="PTHR37692:SF1">
    <property type="entry name" value="DUF420 DOMAIN-CONTAINING PROTEIN"/>
    <property type="match status" value="1"/>
</dbReference>
<keyword evidence="1" id="KW-0812">Transmembrane</keyword>
<feature type="transmembrane region" description="Helical" evidence="1">
    <location>
        <begin position="6"/>
        <end position="21"/>
    </location>
</feature>
<dbReference type="EMBL" id="CASHTH010001108">
    <property type="protein sequence ID" value="CAI8011517.1"/>
    <property type="molecule type" value="Genomic_DNA"/>
</dbReference>
<evidence type="ECO:0000256" key="1">
    <source>
        <dbReference type="SAM" id="Phobius"/>
    </source>
</evidence>
<name>A0AA35WFG4_GEOBA</name>
<organism evidence="2 3">
    <name type="scientific">Geodia barretti</name>
    <name type="common">Barrett's horny sponge</name>
    <dbReference type="NCBI Taxonomy" id="519541"/>
    <lineage>
        <taxon>Eukaryota</taxon>
        <taxon>Metazoa</taxon>
        <taxon>Porifera</taxon>
        <taxon>Demospongiae</taxon>
        <taxon>Heteroscleromorpha</taxon>
        <taxon>Tetractinellida</taxon>
        <taxon>Astrophorina</taxon>
        <taxon>Geodiidae</taxon>
        <taxon>Geodia</taxon>
    </lineage>
</organism>
<feature type="transmembrane region" description="Helical" evidence="1">
    <location>
        <begin position="108"/>
        <end position="127"/>
    </location>
</feature>
<keyword evidence="3" id="KW-1185">Reference proteome</keyword>
<dbReference type="InterPro" id="IPR013833">
    <property type="entry name" value="Cyt_c_oxidase_su3_a-hlx"/>
</dbReference>
<dbReference type="GO" id="GO:0022904">
    <property type="term" value="P:respiratory electron transport chain"/>
    <property type="evidence" value="ECO:0007669"/>
    <property type="project" value="InterPro"/>
</dbReference>
<dbReference type="GO" id="GO:0004129">
    <property type="term" value="F:cytochrome-c oxidase activity"/>
    <property type="evidence" value="ECO:0007669"/>
    <property type="project" value="InterPro"/>
</dbReference>
<dbReference type="PANTHER" id="PTHR37692">
    <property type="entry name" value="HYPOTHETICAL MEMBRANE SPANNING PROTEIN"/>
    <property type="match status" value="1"/>
</dbReference>
<dbReference type="GO" id="GO:0016020">
    <property type="term" value="C:membrane"/>
    <property type="evidence" value="ECO:0007669"/>
    <property type="project" value="InterPro"/>
</dbReference>
<proteinExistence type="predicted"/>
<evidence type="ECO:0000313" key="3">
    <source>
        <dbReference type="Proteomes" id="UP001174909"/>
    </source>
</evidence>
<accession>A0AA35WFG4</accession>
<keyword evidence="1" id="KW-1133">Transmembrane helix</keyword>
<feature type="transmembrane region" description="Helical" evidence="1">
    <location>
        <begin position="33"/>
        <end position="52"/>
    </location>
</feature>
<dbReference type="Pfam" id="PF04238">
    <property type="entry name" value="DUF420"/>
    <property type="match status" value="1"/>
</dbReference>
<dbReference type="Proteomes" id="UP001174909">
    <property type="component" value="Unassembled WGS sequence"/>
</dbReference>
<gene>
    <name evidence="2" type="ORF">GBAR_LOCUS7421</name>
</gene>
<feature type="transmembrane region" description="Helical" evidence="1">
    <location>
        <begin position="64"/>
        <end position="88"/>
    </location>
</feature>
<comment type="caution">
    <text evidence="2">The sequence shown here is derived from an EMBL/GenBank/DDBJ whole genome shotgun (WGS) entry which is preliminary data.</text>
</comment>
<dbReference type="AlphaFoldDB" id="A0AA35WFG4"/>
<sequence length="130" mass="15131">MVNAMLNTISGILLTIGYVQIRQRKITAHKKCMLAAFVVSVLFLISYVIYHANTGSKPFTKQGWIRPVYFTILISHIILAFVIVPLALRTLYLAWRERFEKHRRIAKITFPIWLYVSVTGVIIYLMLYQL</sequence>
<protein>
    <submittedName>
        <fullName evidence="2">Uncharacterized membrane protein YozB</fullName>
    </submittedName>
</protein>
<keyword evidence="1" id="KW-0472">Membrane</keyword>